<comment type="subcellular location">
    <subcellularLocation>
        <location evidence="1">Nucleus</location>
    </subcellularLocation>
</comment>
<evidence type="ECO:0000259" key="6">
    <source>
        <dbReference type="SMART" id="SM01019"/>
    </source>
</evidence>
<evidence type="ECO:0000256" key="2">
    <source>
        <dbReference type="ARBA" id="ARBA00023015"/>
    </source>
</evidence>
<evidence type="ECO:0000256" key="5">
    <source>
        <dbReference type="ARBA" id="ARBA00023242"/>
    </source>
</evidence>
<dbReference type="GO" id="GO:0003677">
    <property type="term" value="F:DNA binding"/>
    <property type="evidence" value="ECO:0007669"/>
    <property type="project" value="UniProtKB-KW"/>
</dbReference>
<dbReference type="GO" id="GO:0005634">
    <property type="term" value="C:nucleus"/>
    <property type="evidence" value="ECO:0007669"/>
    <property type="project" value="UniProtKB-SubCell"/>
</dbReference>
<dbReference type="Gene3D" id="2.40.330.10">
    <property type="entry name" value="DNA-binding pseudobarrel domain"/>
    <property type="match status" value="1"/>
</dbReference>
<reference evidence="8" key="1">
    <citation type="journal article" date="2010" name="Nat. Biotechnol.">
        <title>Draft genome sequence of the oilseed species Ricinus communis.</title>
        <authorList>
            <person name="Chan A.P."/>
            <person name="Crabtree J."/>
            <person name="Zhao Q."/>
            <person name="Lorenzi H."/>
            <person name="Orvis J."/>
            <person name="Puiu D."/>
            <person name="Melake-Berhan A."/>
            <person name="Jones K.M."/>
            <person name="Redman J."/>
            <person name="Chen G."/>
            <person name="Cahoon E.B."/>
            <person name="Gedil M."/>
            <person name="Stanke M."/>
            <person name="Haas B.J."/>
            <person name="Wortman J.R."/>
            <person name="Fraser-Liggett C.M."/>
            <person name="Ravel J."/>
            <person name="Rabinowicz P.D."/>
        </authorList>
    </citation>
    <scope>NUCLEOTIDE SEQUENCE [LARGE SCALE GENOMIC DNA]</scope>
    <source>
        <strain evidence="8">cv. Hale</strain>
    </source>
</reference>
<dbReference type="eggNOG" id="ENOG502SSPW">
    <property type="taxonomic scope" value="Eukaryota"/>
</dbReference>
<dbReference type="AlphaFoldDB" id="B9T462"/>
<organism evidence="7 8">
    <name type="scientific">Ricinus communis</name>
    <name type="common">Castor bean</name>
    <dbReference type="NCBI Taxonomy" id="3988"/>
    <lineage>
        <taxon>Eukaryota</taxon>
        <taxon>Viridiplantae</taxon>
        <taxon>Streptophyta</taxon>
        <taxon>Embryophyta</taxon>
        <taxon>Tracheophyta</taxon>
        <taxon>Spermatophyta</taxon>
        <taxon>Magnoliopsida</taxon>
        <taxon>eudicotyledons</taxon>
        <taxon>Gunneridae</taxon>
        <taxon>Pentapetalae</taxon>
        <taxon>rosids</taxon>
        <taxon>fabids</taxon>
        <taxon>Malpighiales</taxon>
        <taxon>Euphorbiaceae</taxon>
        <taxon>Acalyphoideae</taxon>
        <taxon>Acalypheae</taxon>
        <taxon>Ricinus</taxon>
    </lineage>
</organism>
<dbReference type="Pfam" id="PF02362">
    <property type="entry name" value="B3"/>
    <property type="match status" value="1"/>
</dbReference>
<dbReference type="EMBL" id="EQ974455">
    <property type="protein sequence ID" value="EEF29362.1"/>
    <property type="molecule type" value="Genomic_DNA"/>
</dbReference>
<accession>B9T462</accession>
<keyword evidence="3" id="KW-0238">DNA-binding</keyword>
<keyword evidence="5" id="KW-0539">Nucleus</keyword>
<proteinExistence type="predicted"/>
<keyword evidence="4" id="KW-0804">Transcription</keyword>
<dbReference type="InterPro" id="IPR015300">
    <property type="entry name" value="DNA-bd_pseudobarrel_sf"/>
</dbReference>
<sequence length="125" mass="14326">MAMFSKVLQCPDIERGLSVPEACIKAFQPTDKGTEMNLQVRDESGIVRTFRCRIPIGLNPKPVVFGDWLQFVRSKDLKQGDAITFYKEKDHATGADYRITVKKRESYYSRFKTSIHPRDITAQPV</sequence>
<evidence type="ECO:0000256" key="1">
    <source>
        <dbReference type="ARBA" id="ARBA00004123"/>
    </source>
</evidence>
<feature type="domain" description="TF-B3" evidence="6">
    <location>
        <begin position="4"/>
        <end position="105"/>
    </location>
</feature>
<gene>
    <name evidence="7" type="ORF">RCOM_0291130</name>
</gene>
<evidence type="ECO:0000313" key="7">
    <source>
        <dbReference type="EMBL" id="EEF29362.1"/>
    </source>
</evidence>
<keyword evidence="2" id="KW-0805">Transcription regulation</keyword>
<protein>
    <recommendedName>
        <fullName evidence="6">TF-B3 domain-containing protein</fullName>
    </recommendedName>
</protein>
<dbReference type="InterPro" id="IPR003340">
    <property type="entry name" value="B3_DNA-bd"/>
</dbReference>
<dbReference type="SMART" id="SM01019">
    <property type="entry name" value="B3"/>
    <property type="match status" value="1"/>
</dbReference>
<dbReference type="InParanoid" id="B9T462"/>
<dbReference type="SUPFAM" id="SSF101936">
    <property type="entry name" value="DNA-binding pseudobarrel domain"/>
    <property type="match status" value="1"/>
</dbReference>
<evidence type="ECO:0000256" key="3">
    <source>
        <dbReference type="ARBA" id="ARBA00023125"/>
    </source>
</evidence>
<dbReference type="CDD" id="cd10017">
    <property type="entry name" value="B3_DNA"/>
    <property type="match status" value="1"/>
</dbReference>
<dbReference type="Proteomes" id="UP000008311">
    <property type="component" value="Unassembled WGS sequence"/>
</dbReference>
<keyword evidence="8" id="KW-1185">Reference proteome</keyword>
<evidence type="ECO:0000313" key="8">
    <source>
        <dbReference type="Proteomes" id="UP000008311"/>
    </source>
</evidence>
<evidence type="ECO:0000256" key="4">
    <source>
        <dbReference type="ARBA" id="ARBA00023163"/>
    </source>
</evidence>
<name>B9T462_RICCO</name>